<gene>
    <name evidence="2" type="ORF">RFI_13804</name>
</gene>
<dbReference type="AlphaFoldDB" id="X6NDI6"/>
<evidence type="ECO:0000256" key="1">
    <source>
        <dbReference type="SAM" id="Phobius"/>
    </source>
</evidence>
<keyword evidence="1" id="KW-1133">Transmembrane helix</keyword>
<organism evidence="2 3">
    <name type="scientific">Reticulomyxa filosa</name>
    <dbReference type="NCBI Taxonomy" id="46433"/>
    <lineage>
        <taxon>Eukaryota</taxon>
        <taxon>Sar</taxon>
        <taxon>Rhizaria</taxon>
        <taxon>Retaria</taxon>
        <taxon>Foraminifera</taxon>
        <taxon>Monothalamids</taxon>
        <taxon>Reticulomyxidae</taxon>
        <taxon>Reticulomyxa</taxon>
    </lineage>
</organism>
<comment type="caution">
    <text evidence="2">The sequence shown here is derived from an EMBL/GenBank/DDBJ whole genome shotgun (WGS) entry which is preliminary data.</text>
</comment>
<proteinExistence type="predicted"/>
<keyword evidence="1" id="KW-0472">Membrane</keyword>
<dbReference type="Proteomes" id="UP000023152">
    <property type="component" value="Unassembled WGS sequence"/>
</dbReference>
<accession>X6NDI6</accession>
<evidence type="ECO:0000313" key="2">
    <source>
        <dbReference type="EMBL" id="ETO23382.1"/>
    </source>
</evidence>
<dbReference type="EMBL" id="ASPP01009992">
    <property type="protein sequence ID" value="ETO23382.1"/>
    <property type="molecule type" value="Genomic_DNA"/>
</dbReference>
<name>X6NDI6_RETFI</name>
<keyword evidence="3" id="KW-1185">Reference proteome</keyword>
<keyword evidence="1" id="KW-0812">Transmembrane</keyword>
<sequence>MTLFFDAKDIAFISKKRECIELLQNIAHCMHSQWYKNRLLTSIIKCLFATLQNAVRIGPLPYLCDKKDLFDYVLTRCGFQNNPIVKHLNYCVDLLLRQNEPSFEDRENNKAISLFFENDSQVSQAREMIETARNLNQLPRQYLNCVIELTRDANKPKPYLHRLLLWCGHGSLLLFFFFFLPFFPPLLLLLRVLEQQKTSDSKSNNNFILSCF</sequence>
<evidence type="ECO:0000313" key="3">
    <source>
        <dbReference type="Proteomes" id="UP000023152"/>
    </source>
</evidence>
<reference evidence="2 3" key="1">
    <citation type="journal article" date="2013" name="Curr. Biol.">
        <title>The Genome of the Foraminiferan Reticulomyxa filosa.</title>
        <authorList>
            <person name="Glockner G."/>
            <person name="Hulsmann N."/>
            <person name="Schleicher M."/>
            <person name="Noegel A.A."/>
            <person name="Eichinger L."/>
            <person name="Gallinger C."/>
            <person name="Pawlowski J."/>
            <person name="Sierra R."/>
            <person name="Euteneuer U."/>
            <person name="Pillet L."/>
            <person name="Moustafa A."/>
            <person name="Platzer M."/>
            <person name="Groth M."/>
            <person name="Szafranski K."/>
            <person name="Schliwa M."/>
        </authorList>
    </citation>
    <scope>NUCLEOTIDE SEQUENCE [LARGE SCALE GENOMIC DNA]</scope>
</reference>
<protein>
    <submittedName>
        <fullName evidence="2">Uncharacterized protein</fullName>
    </submittedName>
</protein>
<feature type="transmembrane region" description="Helical" evidence="1">
    <location>
        <begin position="163"/>
        <end position="183"/>
    </location>
</feature>